<dbReference type="EMBL" id="HE573027">
    <property type="protein sequence ID" value="CCC53698.1"/>
    <property type="molecule type" value="Genomic_DNA"/>
</dbReference>
<gene>
    <name evidence="2" type="ORF">TVY486_1111820</name>
</gene>
<name>G0UCY8_TRYVY</name>
<organism evidence="2">
    <name type="scientific">Trypanosoma vivax (strain Y486)</name>
    <dbReference type="NCBI Taxonomy" id="1055687"/>
    <lineage>
        <taxon>Eukaryota</taxon>
        <taxon>Discoba</taxon>
        <taxon>Euglenozoa</taxon>
        <taxon>Kinetoplastea</taxon>
        <taxon>Metakinetoplastina</taxon>
        <taxon>Trypanosomatida</taxon>
        <taxon>Trypanosomatidae</taxon>
        <taxon>Trypanosoma</taxon>
        <taxon>Duttonella</taxon>
    </lineage>
</organism>
<dbReference type="VEuPathDB" id="TriTrypDB:TvY486_1111820"/>
<dbReference type="OMA" id="CATHEVR"/>
<evidence type="ECO:0000313" key="2">
    <source>
        <dbReference type="EMBL" id="CCC53698.1"/>
    </source>
</evidence>
<feature type="region of interest" description="Disordered" evidence="1">
    <location>
        <begin position="418"/>
        <end position="446"/>
    </location>
</feature>
<dbReference type="AlphaFoldDB" id="G0UCY8"/>
<accession>G0UCY8</accession>
<proteinExistence type="predicted"/>
<reference evidence="2" key="1">
    <citation type="journal article" date="2012" name="Proc. Natl. Acad. Sci. U.S.A.">
        <title>Antigenic diversity is generated by distinct evolutionary mechanisms in African trypanosome species.</title>
        <authorList>
            <person name="Jackson A.P."/>
            <person name="Berry A."/>
            <person name="Aslett M."/>
            <person name="Allison H.C."/>
            <person name="Burton P."/>
            <person name="Vavrova-Anderson J."/>
            <person name="Brown R."/>
            <person name="Browne H."/>
            <person name="Corton N."/>
            <person name="Hauser H."/>
            <person name="Gamble J."/>
            <person name="Gilderthorp R."/>
            <person name="Marcello L."/>
            <person name="McQuillan J."/>
            <person name="Otto T.D."/>
            <person name="Quail M.A."/>
            <person name="Sanders M.J."/>
            <person name="van Tonder A."/>
            <person name="Ginger M.L."/>
            <person name="Field M.C."/>
            <person name="Barry J.D."/>
            <person name="Hertz-Fowler C."/>
            <person name="Berriman M."/>
        </authorList>
    </citation>
    <scope>NUCLEOTIDE SEQUENCE</scope>
    <source>
        <strain evidence="2">Y486</strain>
    </source>
</reference>
<evidence type="ECO:0000256" key="1">
    <source>
        <dbReference type="SAM" id="MobiDB-lite"/>
    </source>
</evidence>
<protein>
    <submittedName>
        <fullName evidence="2">Uncharacterized protein</fullName>
    </submittedName>
</protein>
<sequence>MVTEEDIDCAKRCRGKVSEYSDIWEEINGLSRALAVLKQKQGLLEAQWQRTSEEQRQHCSDLASTYQHIQELVASAQLERYDTSRLCVDEGQTTSPVATLLTNSVLLEVREVLLNFRRHIEQSESRTSERLDELDKNVKEVMRMLSTEREQRLEQERRLCKLEELQNQVIQRVSSVPQALNFEDVAKTLKQTLLGVQMQEMDTLSHQCSDVLDKLGEFEAQYRMLSERQQANDERQAQCSIKIDAIQKIADRLQLQVDTMREEVRARAADTVTVEEHRKSQETTMRHVSEAISTYSATLSERMEALREQWEGRHMRLVEDTVSTVGKISEVADGLPRRVALLQEDLAAIQGVLHSHGEVLSEQCLHGSLHGVFEEIKDWLRDMECRIISRGELSDLMCSVDDKLSAFRRELAISGPMPHALDESETSGCGVKDLRHEGGKGNGRNL</sequence>